<evidence type="ECO:0000256" key="5">
    <source>
        <dbReference type="HAMAP-Rule" id="MF_01045"/>
    </source>
</evidence>
<evidence type="ECO:0000313" key="9">
    <source>
        <dbReference type="EMBL" id="ABG13188.1"/>
    </source>
</evidence>
<dbReference type="GO" id="GO:0046416">
    <property type="term" value="P:D-amino acid metabolic process"/>
    <property type="evidence" value="ECO:0007669"/>
    <property type="project" value="UniProtKB-UniRule"/>
</dbReference>
<dbReference type="HAMAP" id="MF_01045">
    <property type="entry name" value="D_Cys_desulfhydr"/>
    <property type="match status" value="1"/>
</dbReference>
<sequence length="339" mass="36028">MIHQFLGGHVTLQQKLTQFPRLDLVGNATPLEKLSRLSDYLGREIYIKRDDVTPVALGGNKLRKLEFLAADALRQGADTLVTAGAIQSNHVRQTAAVAAKLGLHCVALLENPIGTEQANYLTNGNRLLLDLFNVDVVMCEALNDPNQQLAELATRVEAQGFRPYVVPIGGSNALGALGYVQCSLEIAAQAAGNVAFSSVVVASGSAGTHAGLAVGLQQLLPDAELIGVTVSRSADEQRPKVAQIQQALATSLGMTDPLAKITLWDSYFAPQYGMPNEEGIAAIKLLARLEGILLDPVYTGKAMAGLLDGIEQQKFCDKGPILFIHTGGAPALFAYHPQV</sequence>
<dbReference type="NCBIfam" id="NF003030">
    <property type="entry name" value="PRK03910.1-3"/>
    <property type="match status" value="1"/>
</dbReference>
<evidence type="ECO:0000313" key="10">
    <source>
        <dbReference type="Proteomes" id="UP000001971"/>
    </source>
</evidence>
<dbReference type="NCBIfam" id="TIGR01275">
    <property type="entry name" value="ACC_deam_rel"/>
    <property type="match status" value="1"/>
</dbReference>
<evidence type="ECO:0000256" key="4">
    <source>
        <dbReference type="ARBA" id="ARBA00023239"/>
    </source>
</evidence>
<dbReference type="CDD" id="cd06449">
    <property type="entry name" value="ACCD"/>
    <property type="match status" value="1"/>
</dbReference>
<evidence type="ECO:0000259" key="8">
    <source>
        <dbReference type="Pfam" id="PF00291"/>
    </source>
</evidence>
<dbReference type="GO" id="GO:0019148">
    <property type="term" value="F:D-cysteine desulfhydrase activity"/>
    <property type="evidence" value="ECO:0007669"/>
    <property type="project" value="UniProtKB-UniRule"/>
</dbReference>
<dbReference type="FunFam" id="3.40.50.1100:FF:000017">
    <property type="entry name" value="D-cysteine desulfhydrase"/>
    <property type="match status" value="1"/>
</dbReference>
<protein>
    <recommendedName>
        <fullName evidence="5">D-cysteine desulfhydrase</fullName>
        <ecNumber evidence="5">4.4.1.15</ecNumber>
    </recommendedName>
</protein>
<feature type="active site" description="Nucleophile" evidence="6">
    <location>
        <position position="88"/>
    </location>
</feature>
<comment type="function">
    <text evidence="5">Catalyzes the alpha,beta-elimination reaction of D-cysteine and of several D-cysteine derivatives. It could be a defense mechanism against D-cysteine.</text>
</comment>
<evidence type="ECO:0000256" key="2">
    <source>
        <dbReference type="ARBA" id="ARBA00008639"/>
    </source>
</evidence>
<dbReference type="InterPro" id="IPR023702">
    <property type="entry name" value="D_Cys_desulphydr_bac"/>
</dbReference>
<gene>
    <name evidence="5" type="primary">dcyD</name>
    <name evidence="9" type="ordered locus">YPA_1221</name>
</gene>
<dbReference type="Pfam" id="PF00291">
    <property type="entry name" value="PALP"/>
    <property type="match status" value="1"/>
</dbReference>
<dbReference type="InterPro" id="IPR005966">
    <property type="entry name" value="D-Cys_desShydrase"/>
</dbReference>
<dbReference type="PIRSF" id="PIRSF006278">
    <property type="entry name" value="ACCD_DCysDesulf"/>
    <property type="match status" value="1"/>
</dbReference>
<evidence type="ECO:0000256" key="3">
    <source>
        <dbReference type="ARBA" id="ARBA00022898"/>
    </source>
</evidence>
<reference evidence="9 10" key="1">
    <citation type="journal article" date="2006" name="J. Bacteriol.">
        <title>Complete genome sequence of Yersinia pestis strains Antiqua and Nepal516: evidence of gene reduction in an emerging pathogen.</title>
        <authorList>
            <person name="Chain P.S."/>
            <person name="Hu P."/>
            <person name="Malfatti S.A."/>
            <person name="Radnedge L."/>
            <person name="Larimer F."/>
            <person name="Vergez L.M."/>
            <person name="Worsham P."/>
            <person name="Chu M.C."/>
            <person name="Andersen G.L."/>
        </authorList>
    </citation>
    <scope>NUCLEOTIDE SEQUENCE [LARGE SCALE GENOMIC DNA]</scope>
    <source>
        <strain evidence="9 10">Antiqua</strain>
    </source>
</reference>
<organism evidence="9 10">
    <name type="scientific">Yersinia pestis bv. Antiqua (strain Antiqua)</name>
    <dbReference type="NCBI Taxonomy" id="360102"/>
    <lineage>
        <taxon>Bacteria</taxon>
        <taxon>Pseudomonadati</taxon>
        <taxon>Pseudomonadota</taxon>
        <taxon>Gammaproteobacteria</taxon>
        <taxon>Enterobacterales</taxon>
        <taxon>Yersiniaceae</taxon>
        <taxon>Yersinia</taxon>
    </lineage>
</organism>
<dbReference type="SUPFAM" id="SSF53686">
    <property type="entry name" value="Tryptophan synthase beta subunit-like PLP-dependent enzymes"/>
    <property type="match status" value="1"/>
</dbReference>
<dbReference type="InterPro" id="IPR036052">
    <property type="entry name" value="TrpB-like_PALP_sf"/>
</dbReference>
<keyword evidence="4 5" id="KW-0456">Lyase</keyword>
<dbReference type="PANTHER" id="PTHR43780">
    <property type="entry name" value="1-AMINOCYCLOPROPANE-1-CARBOXYLATE DEAMINASE-RELATED"/>
    <property type="match status" value="1"/>
</dbReference>
<evidence type="ECO:0000256" key="7">
    <source>
        <dbReference type="PIRSR" id="PIRSR006278-2"/>
    </source>
</evidence>
<comment type="catalytic activity">
    <reaction evidence="5">
        <text>D-cysteine + H2O = hydrogen sulfide + pyruvate + NH4(+) + H(+)</text>
        <dbReference type="Rhea" id="RHEA:11268"/>
        <dbReference type="ChEBI" id="CHEBI:15361"/>
        <dbReference type="ChEBI" id="CHEBI:15377"/>
        <dbReference type="ChEBI" id="CHEBI:15378"/>
        <dbReference type="ChEBI" id="CHEBI:28938"/>
        <dbReference type="ChEBI" id="CHEBI:29919"/>
        <dbReference type="ChEBI" id="CHEBI:35236"/>
        <dbReference type="EC" id="4.4.1.15"/>
    </reaction>
</comment>
<evidence type="ECO:0000256" key="1">
    <source>
        <dbReference type="ARBA" id="ARBA00001933"/>
    </source>
</evidence>
<dbReference type="KEGG" id="ypa:YPA_1221"/>
<comment type="subunit">
    <text evidence="5">Homodimer.</text>
</comment>
<comment type="similarity">
    <text evidence="2 5">Belongs to the ACC deaminase/D-cysteine desulfhydrase family.</text>
</comment>
<feature type="modified residue" description="N6-(pyridoxal phosphate)lysine" evidence="5 7">
    <location>
        <position position="61"/>
    </location>
</feature>
<comment type="cofactor">
    <cofactor evidence="1 5">
        <name>pyridoxal 5'-phosphate</name>
        <dbReference type="ChEBI" id="CHEBI:597326"/>
    </cofactor>
</comment>
<evidence type="ECO:0000256" key="6">
    <source>
        <dbReference type="PIRSR" id="PIRSR006278-1"/>
    </source>
</evidence>
<dbReference type="AlphaFoldDB" id="A0A0H2Y7A3"/>
<dbReference type="Gene3D" id="3.40.50.1100">
    <property type="match status" value="2"/>
</dbReference>
<dbReference type="InterPro" id="IPR001926">
    <property type="entry name" value="TrpB-like_PALP"/>
</dbReference>
<dbReference type="EMBL" id="CP000308">
    <property type="protein sequence ID" value="ABG13188.1"/>
    <property type="molecule type" value="Genomic_DNA"/>
</dbReference>
<dbReference type="EC" id="4.4.1.15" evidence="5"/>
<name>A0A0H2Y7A3_YERPA</name>
<dbReference type="Proteomes" id="UP000001971">
    <property type="component" value="Chromosome"/>
</dbReference>
<keyword evidence="3 5" id="KW-0663">Pyridoxal phosphate</keyword>
<feature type="domain" description="Tryptophan synthase beta chain-like PALP" evidence="8">
    <location>
        <begin position="27"/>
        <end position="327"/>
    </location>
</feature>
<accession>A0A0H2Y7A3</accession>
<dbReference type="NCBIfam" id="NF003032">
    <property type="entry name" value="PRK03910.1-5"/>
    <property type="match status" value="1"/>
</dbReference>
<dbReference type="PANTHER" id="PTHR43780:SF2">
    <property type="entry name" value="1-AMINOCYCLOPROPANE-1-CARBOXYLATE DEAMINASE-RELATED"/>
    <property type="match status" value="1"/>
</dbReference>
<dbReference type="InterPro" id="IPR027278">
    <property type="entry name" value="ACCD_DCysDesulf"/>
</dbReference>
<proteinExistence type="inferred from homology"/>